<dbReference type="EMBL" id="JASAOG010000157">
    <property type="protein sequence ID" value="KAK0046955.1"/>
    <property type="molecule type" value="Genomic_DNA"/>
</dbReference>
<name>A0AAD8F0P5_BIOPF</name>
<gene>
    <name evidence="2" type="ORF">Bpfe_023523</name>
</gene>
<evidence type="ECO:0000313" key="2">
    <source>
        <dbReference type="EMBL" id="KAK0046955.1"/>
    </source>
</evidence>
<feature type="compositionally biased region" description="Basic and acidic residues" evidence="1">
    <location>
        <begin position="40"/>
        <end position="54"/>
    </location>
</feature>
<dbReference type="AlphaFoldDB" id="A0AAD8F0P5"/>
<proteinExistence type="predicted"/>
<reference evidence="2" key="2">
    <citation type="submission" date="2023-04" db="EMBL/GenBank/DDBJ databases">
        <authorList>
            <person name="Bu L."/>
            <person name="Lu L."/>
            <person name="Laidemitt M.R."/>
            <person name="Zhang S.M."/>
            <person name="Mutuku M."/>
            <person name="Mkoji G."/>
            <person name="Steinauer M."/>
            <person name="Loker E.S."/>
        </authorList>
    </citation>
    <scope>NUCLEOTIDE SEQUENCE</scope>
    <source>
        <strain evidence="2">KasaAsao</strain>
        <tissue evidence="2">Whole Snail</tissue>
    </source>
</reference>
<evidence type="ECO:0000256" key="1">
    <source>
        <dbReference type="SAM" id="MobiDB-lite"/>
    </source>
</evidence>
<dbReference type="Proteomes" id="UP001233172">
    <property type="component" value="Unassembled WGS sequence"/>
</dbReference>
<organism evidence="2 3">
    <name type="scientific">Biomphalaria pfeifferi</name>
    <name type="common">Bloodfluke planorb</name>
    <name type="synonym">Freshwater snail</name>
    <dbReference type="NCBI Taxonomy" id="112525"/>
    <lineage>
        <taxon>Eukaryota</taxon>
        <taxon>Metazoa</taxon>
        <taxon>Spiralia</taxon>
        <taxon>Lophotrochozoa</taxon>
        <taxon>Mollusca</taxon>
        <taxon>Gastropoda</taxon>
        <taxon>Heterobranchia</taxon>
        <taxon>Euthyneura</taxon>
        <taxon>Panpulmonata</taxon>
        <taxon>Hygrophila</taxon>
        <taxon>Lymnaeoidea</taxon>
        <taxon>Planorbidae</taxon>
        <taxon>Biomphalaria</taxon>
    </lineage>
</organism>
<reference evidence="2" key="1">
    <citation type="journal article" date="2023" name="PLoS Negl. Trop. Dis.">
        <title>A genome sequence for Biomphalaria pfeifferi, the major vector snail for the human-infecting parasite Schistosoma mansoni.</title>
        <authorList>
            <person name="Bu L."/>
            <person name="Lu L."/>
            <person name="Laidemitt M.R."/>
            <person name="Zhang S.M."/>
            <person name="Mutuku M."/>
            <person name="Mkoji G."/>
            <person name="Steinauer M."/>
            <person name="Loker E.S."/>
        </authorList>
    </citation>
    <scope>NUCLEOTIDE SEQUENCE</scope>
    <source>
        <strain evidence="2">KasaAsao</strain>
    </source>
</reference>
<comment type="caution">
    <text evidence="2">The sequence shown here is derived from an EMBL/GenBank/DDBJ whole genome shotgun (WGS) entry which is preliminary data.</text>
</comment>
<keyword evidence="3" id="KW-1185">Reference proteome</keyword>
<protein>
    <submittedName>
        <fullName evidence="2">Uncharacterized protein</fullName>
    </submittedName>
</protein>
<feature type="compositionally biased region" description="Basic residues" evidence="1">
    <location>
        <begin position="55"/>
        <end position="66"/>
    </location>
</feature>
<feature type="region of interest" description="Disordered" evidence="1">
    <location>
        <begin position="1"/>
        <end position="66"/>
    </location>
</feature>
<accession>A0AAD8F0P5</accession>
<sequence>MVANHQNYNCGSPRRKAERHQEEVAPSIRRLNAIRKKAEHHQEEAEHNQEEGRGPPRRRPSTIKKK</sequence>
<evidence type="ECO:0000313" key="3">
    <source>
        <dbReference type="Proteomes" id="UP001233172"/>
    </source>
</evidence>
<feature type="compositionally biased region" description="Polar residues" evidence="1">
    <location>
        <begin position="1"/>
        <end position="10"/>
    </location>
</feature>